<evidence type="ECO:0000256" key="6">
    <source>
        <dbReference type="ARBA" id="ARBA00038861"/>
    </source>
</evidence>
<dbReference type="EC" id="2.1.1.166" evidence="6 11"/>
<dbReference type="Gene3D" id="3.40.50.150">
    <property type="entry name" value="Vaccinia Virus protein VP39"/>
    <property type="match status" value="1"/>
</dbReference>
<dbReference type="PANTHER" id="PTHR10920:SF18">
    <property type="entry name" value="RRNA METHYLTRANSFERASE 2, MITOCHONDRIAL"/>
    <property type="match status" value="1"/>
</dbReference>
<dbReference type="Proteomes" id="UP000318709">
    <property type="component" value="Chromosome"/>
</dbReference>
<dbReference type="Pfam" id="PF01728">
    <property type="entry name" value="FtsJ"/>
    <property type="match status" value="1"/>
</dbReference>
<reference evidence="14 15" key="1">
    <citation type="submission" date="2019-03" db="EMBL/GenBank/DDBJ databases">
        <title>The complete genome sequence of Swingsia_sp. F3b2 LMG30590(T).</title>
        <authorList>
            <person name="Chua K.-O."/>
            <person name="Chan K.-G."/>
            <person name="See-Too W.-S."/>
        </authorList>
    </citation>
    <scope>NUCLEOTIDE SEQUENCE [LARGE SCALE GENOMIC DNA]</scope>
    <source>
        <strain evidence="14 15">F3b2</strain>
    </source>
</reference>
<keyword evidence="1 11" id="KW-0698">rRNA processing</keyword>
<dbReference type="InterPro" id="IPR002877">
    <property type="entry name" value="RNA_MeTrfase_FtsJ_dom"/>
</dbReference>
<dbReference type="GO" id="GO:0005737">
    <property type="term" value="C:cytoplasm"/>
    <property type="evidence" value="ECO:0007669"/>
    <property type="project" value="UniProtKB-SubCell"/>
</dbReference>
<keyword evidence="4 11" id="KW-0949">S-adenosyl-L-methionine</keyword>
<feature type="binding site" evidence="11">
    <location>
        <position position="181"/>
    </location>
    <ligand>
        <name>S-adenosyl-L-methionine</name>
        <dbReference type="ChEBI" id="CHEBI:59789"/>
    </ligand>
</feature>
<dbReference type="AlphaFoldDB" id="A0A4Y6U9T6"/>
<dbReference type="EMBL" id="CP038231">
    <property type="protein sequence ID" value="QDH13974.1"/>
    <property type="molecule type" value="Genomic_DNA"/>
</dbReference>
<sequence length="271" mass="29239">MTANTPPDNKPEGATTTTPATRQGRVPGRPLRASGTPGVRDSRADDAAARTLRPKTVRVKKARGKTNAQVRWLQRQLNDPYVQAARLQGWRSRAAFKLLEMDDKYGLLKPGMKVVDLGAAPGGWAQVAAKRAPGARIVGVDLLPVEPVEGASFIEGDFMDDTMPAQLEALLDGKADLVMSDMAPNTTGHPGTDHIRIMGLTENALHFARDITAPGGAFIAKVFQGGAEKTMLDQLKRDYATVRHVKPPASRKESRELYVVATGFRGQPNPS</sequence>
<evidence type="ECO:0000256" key="3">
    <source>
        <dbReference type="ARBA" id="ARBA00022679"/>
    </source>
</evidence>
<dbReference type="GO" id="GO:0008650">
    <property type="term" value="F:rRNA (uridine-2'-O-)-methyltransferase activity"/>
    <property type="evidence" value="ECO:0007669"/>
    <property type="project" value="UniProtKB-UniRule"/>
</dbReference>
<comment type="subcellular location">
    <subcellularLocation>
        <location evidence="11">Cytoplasm</location>
    </subcellularLocation>
</comment>
<dbReference type="OrthoDB" id="9790080at2"/>
<keyword evidence="2 11" id="KW-0489">Methyltransferase</keyword>
<evidence type="ECO:0000256" key="2">
    <source>
        <dbReference type="ARBA" id="ARBA00022603"/>
    </source>
</evidence>
<feature type="binding site" evidence="11">
    <location>
        <position position="141"/>
    </location>
    <ligand>
        <name>S-adenosyl-L-methionine</name>
        <dbReference type="ChEBI" id="CHEBI:59789"/>
    </ligand>
</feature>
<accession>A0A4Y6U9T6</accession>
<dbReference type="InterPro" id="IPR015507">
    <property type="entry name" value="rRNA-MeTfrase_E"/>
</dbReference>
<protein>
    <recommendedName>
        <fullName evidence="7 11">Ribosomal RNA large subunit methyltransferase E</fullName>
        <ecNumber evidence="6 11">2.1.1.166</ecNumber>
    </recommendedName>
    <alternativeName>
        <fullName evidence="9 11">23S rRNA Um2552 methyltransferase</fullName>
    </alternativeName>
    <alternativeName>
        <fullName evidence="8 11">rRNA (uridine-2'-O-)-methyltransferase</fullName>
    </alternativeName>
</protein>
<feature type="binding site" evidence="11">
    <location>
        <position position="122"/>
    </location>
    <ligand>
        <name>S-adenosyl-L-methionine</name>
        <dbReference type="ChEBI" id="CHEBI:59789"/>
    </ligand>
</feature>
<evidence type="ECO:0000256" key="4">
    <source>
        <dbReference type="ARBA" id="ARBA00022691"/>
    </source>
</evidence>
<feature type="binding site" evidence="11">
    <location>
        <position position="157"/>
    </location>
    <ligand>
        <name>S-adenosyl-L-methionine</name>
        <dbReference type="ChEBI" id="CHEBI:59789"/>
    </ligand>
</feature>
<keyword evidence="15" id="KW-1185">Reference proteome</keyword>
<evidence type="ECO:0000256" key="5">
    <source>
        <dbReference type="ARBA" id="ARBA00037569"/>
    </source>
</evidence>
<dbReference type="InterPro" id="IPR029063">
    <property type="entry name" value="SAM-dependent_MTases_sf"/>
</dbReference>
<dbReference type="RefSeq" id="WP_141443682.1">
    <property type="nucleotide sequence ID" value="NZ_CP038231.1"/>
</dbReference>
<evidence type="ECO:0000256" key="11">
    <source>
        <dbReference type="HAMAP-Rule" id="MF_01547"/>
    </source>
</evidence>
<feature type="active site" description="Proton acceptor" evidence="11">
    <location>
        <position position="221"/>
    </location>
</feature>
<comment type="catalytic activity">
    <reaction evidence="10 11">
        <text>uridine(2552) in 23S rRNA + S-adenosyl-L-methionine = 2'-O-methyluridine(2552) in 23S rRNA + S-adenosyl-L-homocysteine + H(+)</text>
        <dbReference type="Rhea" id="RHEA:42720"/>
        <dbReference type="Rhea" id="RHEA-COMP:10202"/>
        <dbReference type="Rhea" id="RHEA-COMP:10203"/>
        <dbReference type="ChEBI" id="CHEBI:15378"/>
        <dbReference type="ChEBI" id="CHEBI:57856"/>
        <dbReference type="ChEBI" id="CHEBI:59789"/>
        <dbReference type="ChEBI" id="CHEBI:65315"/>
        <dbReference type="ChEBI" id="CHEBI:74478"/>
        <dbReference type="EC" id="2.1.1.166"/>
    </reaction>
</comment>
<comment type="similarity">
    <text evidence="11">Belongs to the class I-like SAM-binding methyltransferase superfamily. RNA methyltransferase RlmE family.</text>
</comment>
<organism evidence="14 15">
    <name type="scientific">Formicincola oecophyllae</name>
    <dbReference type="NCBI Taxonomy" id="2558361"/>
    <lineage>
        <taxon>Bacteria</taxon>
        <taxon>Pseudomonadati</taxon>
        <taxon>Pseudomonadota</taxon>
        <taxon>Alphaproteobacteria</taxon>
        <taxon>Acetobacterales</taxon>
        <taxon>Acetobacteraceae</taxon>
        <taxon>Formicincola</taxon>
    </lineage>
</organism>
<evidence type="ECO:0000256" key="9">
    <source>
        <dbReference type="ARBA" id="ARBA00042745"/>
    </source>
</evidence>
<dbReference type="InterPro" id="IPR050082">
    <property type="entry name" value="RNA_methyltr_RlmE"/>
</dbReference>
<evidence type="ECO:0000313" key="14">
    <source>
        <dbReference type="EMBL" id="QDH13974.1"/>
    </source>
</evidence>
<comment type="function">
    <text evidence="5 11">Specifically methylates the uridine in position 2552 of 23S rRNA at the 2'-O position of the ribose in the fully assembled 50S ribosomal subunit.</text>
</comment>
<evidence type="ECO:0000256" key="8">
    <source>
        <dbReference type="ARBA" id="ARBA00041995"/>
    </source>
</evidence>
<name>A0A4Y6U9T6_9PROT</name>
<evidence type="ECO:0000256" key="10">
    <source>
        <dbReference type="ARBA" id="ARBA00048970"/>
    </source>
</evidence>
<keyword evidence="11" id="KW-0963">Cytoplasm</keyword>
<dbReference type="PANTHER" id="PTHR10920">
    <property type="entry name" value="RIBOSOMAL RNA METHYLTRANSFERASE"/>
    <property type="match status" value="1"/>
</dbReference>
<dbReference type="HAMAP" id="MF_01547">
    <property type="entry name" value="RNA_methyltr_E"/>
    <property type="match status" value="1"/>
</dbReference>
<dbReference type="SUPFAM" id="SSF53335">
    <property type="entry name" value="S-adenosyl-L-methionine-dependent methyltransferases"/>
    <property type="match status" value="1"/>
</dbReference>
<evidence type="ECO:0000256" key="7">
    <source>
        <dbReference type="ARBA" id="ARBA00041129"/>
    </source>
</evidence>
<dbReference type="KEGG" id="swf:E3E12_07050"/>
<keyword evidence="3 11" id="KW-0808">Transferase</keyword>
<evidence type="ECO:0000259" key="13">
    <source>
        <dbReference type="Pfam" id="PF01728"/>
    </source>
</evidence>
<evidence type="ECO:0000256" key="1">
    <source>
        <dbReference type="ARBA" id="ARBA00022552"/>
    </source>
</evidence>
<evidence type="ECO:0000313" key="15">
    <source>
        <dbReference type="Proteomes" id="UP000318709"/>
    </source>
</evidence>
<gene>
    <name evidence="11" type="primary">rlmE</name>
    <name evidence="11" type="synonym">ftsJ</name>
    <name evidence="11" type="synonym">rrmJ</name>
    <name evidence="14" type="ORF">E3E12_07050</name>
</gene>
<feature type="binding site" evidence="11">
    <location>
        <position position="124"/>
    </location>
    <ligand>
        <name>S-adenosyl-L-methionine</name>
        <dbReference type="ChEBI" id="CHEBI:59789"/>
    </ligand>
</feature>
<evidence type="ECO:0000256" key="12">
    <source>
        <dbReference type="SAM" id="MobiDB-lite"/>
    </source>
</evidence>
<proteinExistence type="inferred from homology"/>
<feature type="domain" description="Ribosomal RNA methyltransferase FtsJ" evidence="13">
    <location>
        <begin position="90"/>
        <end position="264"/>
    </location>
</feature>
<feature type="region of interest" description="Disordered" evidence="12">
    <location>
        <begin position="1"/>
        <end position="53"/>
    </location>
</feature>